<accession>A0A9X1YKS6</accession>
<keyword evidence="2" id="KW-1185">Reference proteome</keyword>
<comment type="caution">
    <text evidence="1">The sequence shown here is derived from an EMBL/GenBank/DDBJ whole genome shotgun (WGS) entry which is preliminary data.</text>
</comment>
<sequence length="247" mass="26631">MSNPINILVLAAGPTSGEAPGDYPLCLTESGGVSLLERIVDNCAGIPDAKFTFAFLETEVRKYHLDNIVELLTPHARIVSVLRGTQGSGCSALLAASTMPAGDELLIVSANEIVDMDMAAVVRDFRARSLDAGTLTFSSIHPRYSYVRLDADGEVIEAAQQNPISRNATAGVFWFRAVGGFVDAVKSMIRKDASVNNAFYPAPAFNEMLLKHARIGATPIEPSRYQPLKTEQQLAAFEQMQLMGRAA</sequence>
<dbReference type="Gene3D" id="3.90.550.10">
    <property type="entry name" value="Spore Coat Polysaccharide Biosynthesis Protein SpsA, Chain A"/>
    <property type="match status" value="1"/>
</dbReference>
<dbReference type="EMBL" id="JAJLJH010000002">
    <property type="protein sequence ID" value="MCK9686593.1"/>
    <property type="molecule type" value="Genomic_DNA"/>
</dbReference>
<name>A0A9X1YKS6_9BURK</name>
<reference evidence="1" key="1">
    <citation type="submission" date="2021-11" db="EMBL/GenBank/DDBJ databases">
        <title>BS-T2-15 a new species belonging to the Comamonadaceae family isolated from the soil of a French oak forest.</title>
        <authorList>
            <person name="Mieszkin S."/>
            <person name="Alain K."/>
        </authorList>
    </citation>
    <scope>NUCLEOTIDE SEQUENCE</scope>
    <source>
        <strain evidence="1">BS-T2-15</strain>
    </source>
</reference>
<dbReference type="Proteomes" id="UP001139353">
    <property type="component" value="Unassembled WGS sequence"/>
</dbReference>
<dbReference type="CDD" id="cd04183">
    <property type="entry name" value="GT2_BcE_like"/>
    <property type="match status" value="1"/>
</dbReference>
<dbReference type="SUPFAM" id="SSF53448">
    <property type="entry name" value="Nucleotide-diphospho-sugar transferases"/>
    <property type="match status" value="1"/>
</dbReference>
<dbReference type="InterPro" id="IPR016873">
    <property type="entry name" value="Caps_polysacc_synth_BcbE_prd"/>
</dbReference>
<evidence type="ECO:0000313" key="2">
    <source>
        <dbReference type="Proteomes" id="UP001139353"/>
    </source>
</evidence>
<proteinExistence type="predicted"/>
<dbReference type="InterPro" id="IPR029044">
    <property type="entry name" value="Nucleotide-diphossugar_trans"/>
</dbReference>
<dbReference type="AlphaFoldDB" id="A0A9X1YKS6"/>
<dbReference type="PIRSF" id="PIRSF028162">
    <property type="entry name" value="BcbE_prd"/>
    <property type="match status" value="1"/>
</dbReference>
<protein>
    <submittedName>
        <fullName evidence="1">Glycosyltransferase family 2 protein</fullName>
    </submittedName>
</protein>
<gene>
    <name evidence="1" type="ORF">LPC04_12830</name>
</gene>
<evidence type="ECO:0000313" key="1">
    <source>
        <dbReference type="EMBL" id="MCK9686593.1"/>
    </source>
</evidence>
<organism evidence="1 2">
    <name type="scientific">Scleromatobacter humisilvae</name>
    <dbReference type="NCBI Taxonomy" id="2897159"/>
    <lineage>
        <taxon>Bacteria</taxon>
        <taxon>Pseudomonadati</taxon>
        <taxon>Pseudomonadota</taxon>
        <taxon>Betaproteobacteria</taxon>
        <taxon>Burkholderiales</taxon>
        <taxon>Sphaerotilaceae</taxon>
        <taxon>Scleromatobacter</taxon>
    </lineage>
</organism>
<dbReference type="RefSeq" id="WP_275682612.1">
    <property type="nucleotide sequence ID" value="NZ_JAJLJH010000002.1"/>
</dbReference>